<accession>A0ABP8TTI0</accession>
<dbReference type="NCBIfam" id="TIGR02611">
    <property type="entry name" value="TIGR02611 family protein"/>
    <property type="match status" value="1"/>
</dbReference>
<dbReference type="RefSeq" id="WP_345364328.1">
    <property type="nucleotide sequence ID" value="NZ_BAABHJ010000031.1"/>
</dbReference>
<organism evidence="2 3">
    <name type="scientific">Actinoallomurus liliacearum</name>
    <dbReference type="NCBI Taxonomy" id="1080073"/>
    <lineage>
        <taxon>Bacteria</taxon>
        <taxon>Bacillati</taxon>
        <taxon>Actinomycetota</taxon>
        <taxon>Actinomycetes</taxon>
        <taxon>Streptosporangiales</taxon>
        <taxon>Thermomonosporaceae</taxon>
        <taxon>Actinoallomurus</taxon>
    </lineage>
</organism>
<evidence type="ECO:0000313" key="2">
    <source>
        <dbReference type="EMBL" id="GAA4616022.1"/>
    </source>
</evidence>
<keyword evidence="1" id="KW-1133">Transmembrane helix</keyword>
<keyword evidence="3" id="KW-1185">Reference proteome</keyword>
<evidence type="ECO:0000313" key="3">
    <source>
        <dbReference type="Proteomes" id="UP001500212"/>
    </source>
</evidence>
<reference evidence="3" key="1">
    <citation type="journal article" date="2019" name="Int. J. Syst. Evol. Microbiol.">
        <title>The Global Catalogue of Microorganisms (GCM) 10K type strain sequencing project: providing services to taxonomists for standard genome sequencing and annotation.</title>
        <authorList>
            <consortium name="The Broad Institute Genomics Platform"/>
            <consortium name="The Broad Institute Genome Sequencing Center for Infectious Disease"/>
            <person name="Wu L."/>
            <person name="Ma J."/>
        </authorList>
    </citation>
    <scope>NUCLEOTIDE SEQUENCE [LARGE SCALE GENOMIC DNA]</scope>
    <source>
        <strain evidence="3">JCM 17938</strain>
    </source>
</reference>
<protein>
    <recommendedName>
        <fullName evidence="4">TIGR02611 family protein</fullName>
    </recommendedName>
</protein>
<dbReference type="Pfam" id="PF09656">
    <property type="entry name" value="PGPGW"/>
    <property type="match status" value="1"/>
</dbReference>
<dbReference type="InterPro" id="IPR013434">
    <property type="entry name" value="CHP02611"/>
</dbReference>
<dbReference type="Proteomes" id="UP001500212">
    <property type="component" value="Unassembled WGS sequence"/>
</dbReference>
<comment type="caution">
    <text evidence="2">The sequence shown here is derived from an EMBL/GenBank/DDBJ whole genome shotgun (WGS) entry which is preliminary data.</text>
</comment>
<gene>
    <name evidence="2" type="ORF">GCM10023195_71010</name>
</gene>
<feature type="transmembrane region" description="Helical" evidence="1">
    <location>
        <begin position="21"/>
        <end position="42"/>
    </location>
</feature>
<keyword evidence="1" id="KW-0472">Membrane</keyword>
<sequence length="122" mass="13341">MRETLTDWRERIRARPLLNNVWRLAVFSVGVTVLAAGVAMLVLPGPGWAAIFVGFAILATEFAWAQRALTSAKQTASKAKEKALDPRVRRRNQLLAICAGVIVAAAIVAYLQAFGLNLPWRA</sequence>
<dbReference type="EMBL" id="BAABHJ010000031">
    <property type="protein sequence ID" value="GAA4616022.1"/>
    <property type="molecule type" value="Genomic_DNA"/>
</dbReference>
<proteinExistence type="predicted"/>
<keyword evidence="1" id="KW-0812">Transmembrane</keyword>
<feature type="transmembrane region" description="Helical" evidence="1">
    <location>
        <begin position="48"/>
        <end position="65"/>
    </location>
</feature>
<evidence type="ECO:0000256" key="1">
    <source>
        <dbReference type="SAM" id="Phobius"/>
    </source>
</evidence>
<name>A0ABP8TTI0_9ACTN</name>
<dbReference type="InterPro" id="IPR019099">
    <property type="entry name" value="Uncharacterised_PGPGW_TM"/>
</dbReference>
<evidence type="ECO:0008006" key="4">
    <source>
        <dbReference type="Google" id="ProtNLM"/>
    </source>
</evidence>
<feature type="transmembrane region" description="Helical" evidence="1">
    <location>
        <begin position="94"/>
        <end position="113"/>
    </location>
</feature>